<reference evidence="7 8" key="1">
    <citation type="journal article" date="2023" name="IMA Fungus">
        <title>Comparative genomic study of the Penicillium genus elucidates a diverse pangenome and 15 lateral gene transfer events.</title>
        <authorList>
            <person name="Petersen C."/>
            <person name="Sorensen T."/>
            <person name="Nielsen M.R."/>
            <person name="Sondergaard T.E."/>
            <person name="Sorensen J.L."/>
            <person name="Fitzpatrick D.A."/>
            <person name="Frisvad J.C."/>
            <person name="Nielsen K.L."/>
        </authorList>
    </citation>
    <scope>NUCLEOTIDE SEQUENCE [LARGE SCALE GENOMIC DNA]</scope>
    <source>
        <strain evidence="7 8">IBT 29057</strain>
    </source>
</reference>
<feature type="compositionally biased region" description="Polar residues" evidence="5">
    <location>
        <begin position="381"/>
        <end position="393"/>
    </location>
</feature>
<sequence>MIMKVAPTSPIAIGARNLDMPLDHIPKPANGGHDPLANYNDGRKAVQGPGSLQSKKFAAYPGLERWELLDVLGTGAFSKVYRASDREGKEGTVAVKVLRKFDMNEQQRSNIQKEIQIMRQLRHPNVTEIIDTVETGQYCHIIMKLSTGGELFNQLVKLTFLSEDLAKHVIKQVAEAVRYLHQDLGVVHRDIKPENIFFDSIPMKPSTKPRRNLPGEEDKVDEGDFIPGTGGGGIGVVKLGDFGLSKVISGMTTATPCGTMSYAAPEIVRDEKYTTGVDMWAIGCVLYTLLAGYPPFYDPDTKVLMKKVARGDYTFDSPWWDDVSNDAKDVVSKTLTVNTDERLSIEQFLDHPWFKELGDENDEPESPTTPKAEKTPDINVEDTNGASTPQASEASEAIRESRVEARTPGFMNVRELFDVVFSAHRHEQQNNPQKQSPEQQIESSHHRRTSSGHGSILDKLDIGNSALFQKRNKN</sequence>
<keyword evidence="2 3" id="KW-0067">ATP-binding</keyword>
<dbReference type="Gene3D" id="3.30.200.20">
    <property type="entry name" value="Phosphorylase Kinase, domain 1"/>
    <property type="match status" value="1"/>
</dbReference>
<dbReference type="GO" id="GO:0005524">
    <property type="term" value="F:ATP binding"/>
    <property type="evidence" value="ECO:0007669"/>
    <property type="project" value="UniProtKB-UniRule"/>
</dbReference>
<dbReference type="GO" id="GO:0004674">
    <property type="term" value="F:protein serine/threonine kinase activity"/>
    <property type="evidence" value="ECO:0007669"/>
    <property type="project" value="UniProtKB-KW"/>
</dbReference>
<dbReference type="EMBL" id="JAQJAC010000006">
    <property type="protein sequence ID" value="KAJ5581237.1"/>
    <property type="molecule type" value="Genomic_DNA"/>
</dbReference>
<dbReference type="InterPro" id="IPR017441">
    <property type="entry name" value="Protein_kinase_ATP_BS"/>
</dbReference>
<keyword evidence="1 3" id="KW-0547">Nucleotide-binding</keyword>
<dbReference type="InterPro" id="IPR000719">
    <property type="entry name" value="Prot_kinase_dom"/>
</dbReference>
<keyword evidence="4" id="KW-0418">Kinase</keyword>
<comment type="similarity">
    <text evidence="4">Belongs to the protein kinase superfamily.</text>
</comment>
<feature type="domain" description="Protein kinase" evidence="6">
    <location>
        <begin position="66"/>
        <end position="354"/>
    </location>
</feature>
<dbReference type="PROSITE" id="PS50011">
    <property type="entry name" value="PROTEIN_KINASE_DOM"/>
    <property type="match status" value="1"/>
</dbReference>
<evidence type="ECO:0000256" key="5">
    <source>
        <dbReference type="SAM" id="MobiDB-lite"/>
    </source>
</evidence>
<dbReference type="PROSITE" id="PS00108">
    <property type="entry name" value="PROTEIN_KINASE_ST"/>
    <property type="match status" value="1"/>
</dbReference>
<keyword evidence="4" id="KW-0808">Transferase</keyword>
<evidence type="ECO:0000313" key="8">
    <source>
        <dbReference type="Proteomes" id="UP001216150"/>
    </source>
</evidence>
<dbReference type="Proteomes" id="UP001216150">
    <property type="component" value="Unassembled WGS sequence"/>
</dbReference>
<evidence type="ECO:0000313" key="7">
    <source>
        <dbReference type="EMBL" id="KAJ5581237.1"/>
    </source>
</evidence>
<organism evidence="7 8">
    <name type="scientific">Penicillium hetheringtonii</name>
    <dbReference type="NCBI Taxonomy" id="911720"/>
    <lineage>
        <taxon>Eukaryota</taxon>
        <taxon>Fungi</taxon>
        <taxon>Dikarya</taxon>
        <taxon>Ascomycota</taxon>
        <taxon>Pezizomycotina</taxon>
        <taxon>Eurotiomycetes</taxon>
        <taxon>Eurotiomycetidae</taxon>
        <taxon>Eurotiales</taxon>
        <taxon>Aspergillaceae</taxon>
        <taxon>Penicillium</taxon>
    </lineage>
</organism>
<keyword evidence="4" id="KW-0723">Serine/threonine-protein kinase</keyword>
<feature type="region of interest" description="Disordered" evidence="5">
    <location>
        <begin position="25"/>
        <end position="49"/>
    </location>
</feature>
<proteinExistence type="inferred from homology"/>
<feature type="region of interest" description="Disordered" evidence="5">
    <location>
        <begin position="425"/>
        <end position="474"/>
    </location>
</feature>
<dbReference type="InterPro" id="IPR011009">
    <property type="entry name" value="Kinase-like_dom_sf"/>
</dbReference>
<dbReference type="SMART" id="SM00220">
    <property type="entry name" value="S_TKc"/>
    <property type="match status" value="1"/>
</dbReference>
<dbReference type="Pfam" id="PF00069">
    <property type="entry name" value="Pkinase"/>
    <property type="match status" value="1"/>
</dbReference>
<dbReference type="InterPro" id="IPR008271">
    <property type="entry name" value="Ser/Thr_kinase_AS"/>
</dbReference>
<evidence type="ECO:0000256" key="1">
    <source>
        <dbReference type="ARBA" id="ARBA00022741"/>
    </source>
</evidence>
<evidence type="ECO:0000256" key="3">
    <source>
        <dbReference type="PROSITE-ProRule" id="PRU10141"/>
    </source>
</evidence>
<feature type="compositionally biased region" description="Polar residues" evidence="5">
    <location>
        <begin position="429"/>
        <end position="442"/>
    </location>
</feature>
<evidence type="ECO:0000256" key="4">
    <source>
        <dbReference type="RuleBase" id="RU000304"/>
    </source>
</evidence>
<dbReference type="PANTHER" id="PTHR24347">
    <property type="entry name" value="SERINE/THREONINE-PROTEIN KINASE"/>
    <property type="match status" value="1"/>
</dbReference>
<name>A0AAD6DHV3_9EURO</name>
<dbReference type="Gene3D" id="1.10.510.10">
    <property type="entry name" value="Transferase(Phosphotransferase) domain 1"/>
    <property type="match status" value="1"/>
</dbReference>
<gene>
    <name evidence="7" type="ORF">N7450_007538</name>
</gene>
<feature type="binding site" evidence="3">
    <location>
        <position position="96"/>
    </location>
    <ligand>
        <name>ATP</name>
        <dbReference type="ChEBI" id="CHEBI:30616"/>
    </ligand>
</feature>
<comment type="caution">
    <text evidence="7">The sequence shown here is derived from an EMBL/GenBank/DDBJ whole genome shotgun (WGS) entry which is preliminary data.</text>
</comment>
<dbReference type="PROSITE" id="PS00107">
    <property type="entry name" value="PROTEIN_KINASE_ATP"/>
    <property type="match status" value="1"/>
</dbReference>
<dbReference type="SUPFAM" id="SSF56112">
    <property type="entry name" value="Protein kinase-like (PK-like)"/>
    <property type="match status" value="1"/>
</dbReference>
<feature type="region of interest" description="Disordered" evidence="5">
    <location>
        <begin position="356"/>
        <end position="403"/>
    </location>
</feature>
<keyword evidence="8" id="KW-1185">Reference proteome</keyword>
<protein>
    <recommendedName>
        <fullName evidence="6">Protein kinase domain-containing protein</fullName>
    </recommendedName>
</protein>
<dbReference type="AlphaFoldDB" id="A0AAD6DHV3"/>
<evidence type="ECO:0000256" key="2">
    <source>
        <dbReference type="ARBA" id="ARBA00022840"/>
    </source>
</evidence>
<evidence type="ECO:0000259" key="6">
    <source>
        <dbReference type="PROSITE" id="PS50011"/>
    </source>
</evidence>
<accession>A0AAD6DHV3</accession>